<gene>
    <name evidence="4" type="ORF">LVY65_09625</name>
</gene>
<dbReference type="PANTHER" id="PTHR43877">
    <property type="entry name" value="AMINOALKYLPHOSPHONATE N-ACETYLTRANSFERASE-RELATED-RELATED"/>
    <property type="match status" value="1"/>
</dbReference>
<dbReference type="PANTHER" id="PTHR43877:SF1">
    <property type="entry name" value="ACETYLTRANSFERASE"/>
    <property type="match status" value="1"/>
</dbReference>
<evidence type="ECO:0000313" key="4">
    <source>
        <dbReference type="EMBL" id="MCF2515320.1"/>
    </source>
</evidence>
<dbReference type="AlphaFoldDB" id="A0A9X1TXL5"/>
<dbReference type="EMBL" id="JAKFGM010000002">
    <property type="protein sequence ID" value="MCF2515320.1"/>
    <property type="molecule type" value="Genomic_DNA"/>
</dbReference>
<dbReference type="RefSeq" id="WP_235067855.1">
    <property type="nucleotide sequence ID" value="NZ_JAKFGM010000002.1"/>
</dbReference>
<dbReference type="InterPro" id="IPR050832">
    <property type="entry name" value="Bact_Acetyltransf"/>
</dbReference>
<keyword evidence="1" id="KW-0808">Transferase</keyword>
<evidence type="ECO:0000256" key="1">
    <source>
        <dbReference type="ARBA" id="ARBA00022679"/>
    </source>
</evidence>
<evidence type="ECO:0000313" key="5">
    <source>
        <dbReference type="Proteomes" id="UP001139410"/>
    </source>
</evidence>
<protein>
    <submittedName>
        <fullName evidence="4">GNAT family N-acetyltransferase</fullName>
    </submittedName>
</protein>
<organism evidence="4 5">
    <name type="scientific">Sphingomonas cremea</name>
    <dbReference type="NCBI Taxonomy" id="2904799"/>
    <lineage>
        <taxon>Bacteria</taxon>
        <taxon>Pseudomonadati</taxon>
        <taxon>Pseudomonadota</taxon>
        <taxon>Alphaproteobacteria</taxon>
        <taxon>Sphingomonadales</taxon>
        <taxon>Sphingomonadaceae</taxon>
        <taxon>Sphingomonas</taxon>
    </lineage>
</organism>
<dbReference type="Gene3D" id="3.40.630.30">
    <property type="match status" value="1"/>
</dbReference>
<name>A0A9X1TXL5_9SPHN</name>
<reference evidence="4" key="1">
    <citation type="submission" date="2022-01" db="EMBL/GenBank/DDBJ databases">
        <authorList>
            <person name="Jo J.-H."/>
            <person name="Im W.-T."/>
        </authorList>
    </citation>
    <scope>NUCLEOTIDE SEQUENCE</scope>
    <source>
        <strain evidence="4">G124</strain>
    </source>
</reference>
<proteinExistence type="predicted"/>
<feature type="domain" description="N-acetyltransferase" evidence="3">
    <location>
        <begin position="1"/>
        <end position="139"/>
    </location>
</feature>
<dbReference type="InterPro" id="IPR016181">
    <property type="entry name" value="Acyl_CoA_acyltransferase"/>
</dbReference>
<dbReference type="SUPFAM" id="SSF55729">
    <property type="entry name" value="Acyl-CoA N-acyltransferases (Nat)"/>
    <property type="match status" value="1"/>
</dbReference>
<evidence type="ECO:0000256" key="2">
    <source>
        <dbReference type="ARBA" id="ARBA00023315"/>
    </source>
</evidence>
<sequence>MARPDERSELEDLQRRASLALDDYRDQLEAEPDAIELPMEHIERKQVIVADLGDRIAGFAVVLVDDEIAELDGLFVEPELWRQGVGAALVDAAVHEARRQGLAMTVVANHSAKEFYERCGFTLEGAAKTRFGPALRMSR</sequence>
<dbReference type="GO" id="GO:0016747">
    <property type="term" value="F:acyltransferase activity, transferring groups other than amino-acyl groups"/>
    <property type="evidence" value="ECO:0007669"/>
    <property type="project" value="InterPro"/>
</dbReference>
<keyword evidence="2" id="KW-0012">Acyltransferase</keyword>
<dbReference type="Pfam" id="PF00583">
    <property type="entry name" value="Acetyltransf_1"/>
    <property type="match status" value="1"/>
</dbReference>
<keyword evidence="5" id="KW-1185">Reference proteome</keyword>
<evidence type="ECO:0000259" key="3">
    <source>
        <dbReference type="PROSITE" id="PS51186"/>
    </source>
</evidence>
<dbReference type="PROSITE" id="PS51186">
    <property type="entry name" value="GNAT"/>
    <property type="match status" value="1"/>
</dbReference>
<dbReference type="InterPro" id="IPR000182">
    <property type="entry name" value="GNAT_dom"/>
</dbReference>
<dbReference type="Proteomes" id="UP001139410">
    <property type="component" value="Unassembled WGS sequence"/>
</dbReference>
<comment type="caution">
    <text evidence="4">The sequence shown here is derived from an EMBL/GenBank/DDBJ whole genome shotgun (WGS) entry which is preliminary data.</text>
</comment>
<dbReference type="CDD" id="cd04301">
    <property type="entry name" value="NAT_SF"/>
    <property type="match status" value="1"/>
</dbReference>
<accession>A0A9X1TXL5</accession>